<dbReference type="PANTHER" id="PTHR23514">
    <property type="entry name" value="BYPASS OF STOP CODON PROTEIN 6"/>
    <property type="match status" value="1"/>
</dbReference>
<dbReference type="Gene3D" id="1.20.1250.20">
    <property type="entry name" value="MFS general substrate transporter like domains"/>
    <property type="match status" value="1"/>
</dbReference>
<dbReference type="GO" id="GO:0016020">
    <property type="term" value="C:membrane"/>
    <property type="evidence" value="ECO:0007669"/>
    <property type="project" value="TreeGrafter"/>
</dbReference>
<feature type="transmembrane region" description="Helical" evidence="7">
    <location>
        <begin position="161"/>
        <end position="180"/>
    </location>
</feature>
<sequence>MIIILLLLVIYLAFISLGLPDSVLGVSLPAMSPEWLLSLSDGSLVSAVIVGCTVISSFASGHIIKKLGAGRITFISCVITASALLGISWAPAYGWLLAFAVPLGLGAGAVDAALNNYVALHFKAKHMNWLHSFWGVGATLGPIIMTFSITQTDSWRAGYRSIALIQFGLSLILFLTLPLWKKVPATHREDEGGTEKTKSKENPFRLKGVNYAFAVMALYCAVEAGLGLWGSSFLVRSRGFSIERAAFWIALYYGGITAGRFVSGFISIRFNNVQMIRGGMLLAIGGLVLLLVPGISFLSGLALVLIGLGLAPVFPSMLHETPVRFGRNSSQILVGYQMGFAYLGNTFLSPLAGVFLQYTSASLLPGAMLLLAVSMLFCSERLIALTTHE</sequence>
<feature type="transmembrane region" description="Helical" evidence="7">
    <location>
        <begin position="96"/>
        <end position="117"/>
    </location>
</feature>
<dbReference type="InterPro" id="IPR051788">
    <property type="entry name" value="MFS_Transporter"/>
</dbReference>
<dbReference type="Proteomes" id="UP000346198">
    <property type="component" value="Unassembled WGS sequence"/>
</dbReference>
<dbReference type="PANTHER" id="PTHR23514:SF3">
    <property type="entry name" value="BYPASS OF STOP CODON PROTEIN 6"/>
    <property type="match status" value="1"/>
</dbReference>
<dbReference type="GO" id="GO:0012505">
    <property type="term" value="C:endomembrane system"/>
    <property type="evidence" value="ECO:0007669"/>
    <property type="project" value="UniProtKB-SubCell"/>
</dbReference>
<dbReference type="Pfam" id="PF07690">
    <property type="entry name" value="MFS_1"/>
    <property type="match status" value="1"/>
</dbReference>
<keyword evidence="3" id="KW-0813">Transport</keyword>
<dbReference type="RefSeq" id="WP_136065676.1">
    <property type="nucleotide sequence ID" value="NZ_CAAHFH010000003.1"/>
</dbReference>
<feature type="transmembrane region" description="Helical" evidence="7">
    <location>
        <begin position="35"/>
        <end position="60"/>
    </location>
</feature>
<evidence type="ECO:0000256" key="5">
    <source>
        <dbReference type="ARBA" id="ARBA00022989"/>
    </source>
</evidence>
<reference evidence="9 10" key="1">
    <citation type="submission" date="2019-04" db="EMBL/GenBank/DDBJ databases">
        <authorList>
            <person name="Van Vliet M D."/>
        </authorList>
    </citation>
    <scope>NUCLEOTIDE SEQUENCE [LARGE SCALE GENOMIC DNA]</scope>
    <source>
        <strain evidence="9 10">F21</strain>
    </source>
</reference>
<accession>A0A6C2UVG7</accession>
<comment type="similarity">
    <text evidence="2">Belongs to the major facilitator superfamily.</text>
</comment>
<dbReference type="AlphaFoldDB" id="A0A6C2UVG7"/>
<protein>
    <recommendedName>
        <fullName evidence="8">Major facilitator superfamily (MFS) profile domain-containing protein</fullName>
    </recommendedName>
</protein>
<proteinExistence type="inferred from homology"/>
<comment type="subcellular location">
    <subcellularLocation>
        <location evidence="1">Endomembrane system</location>
        <topology evidence="1">Multi-pass membrane protein</topology>
    </subcellularLocation>
</comment>
<dbReference type="GO" id="GO:0022857">
    <property type="term" value="F:transmembrane transporter activity"/>
    <property type="evidence" value="ECO:0007669"/>
    <property type="project" value="InterPro"/>
</dbReference>
<feature type="transmembrane region" description="Helical" evidence="7">
    <location>
        <begin position="363"/>
        <end position="384"/>
    </location>
</feature>
<evidence type="ECO:0000256" key="2">
    <source>
        <dbReference type="ARBA" id="ARBA00008335"/>
    </source>
</evidence>
<dbReference type="InterPro" id="IPR020846">
    <property type="entry name" value="MFS_dom"/>
</dbReference>
<keyword evidence="4 7" id="KW-0812">Transmembrane</keyword>
<evidence type="ECO:0000256" key="7">
    <source>
        <dbReference type="SAM" id="Phobius"/>
    </source>
</evidence>
<evidence type="ECO:0000313" key="10">
    <source>
        <dbReference type="Proteomes" id="UP000346198"/>
    </source>
</evidence>
<gene>
    <name evidence="9" type="ORF">SCARR_05498</name>
</gene>
<feature type="transmembrane region" description="Helical" evidence="7">
    <location>
        <begin position="129"/>
        <end position="149"/>
    </location>
</feature>
<evidence type="ECO:0000259" key="8">
    <source>
        <dbReference type="PROSITE" id="PS50850"/>
    </source>
</evidence>
<dbReference type="PROSITE" id="PS50850">
    <property type="entry name" value="MFS"/>
    <property type="match status" value="1"/>
</dbReference>
<feature type="domain" description="Major facilitator superfamily (MFS) profile" evidence="8">
    <location>
        <begin position="6"/>
        <end position="389"/>
    </location>
</feature>
<dbReference type="InterPro" id="IPR011701">
    <property type="entry name" value="MFS"/>
</dbReference>
<feature type="transmembrane region" description="Helical" evidence="7">
    <location>
        <begin position="280"/>
        <end position="313"/>
    </location>
</feature>
<evidence type="ECO:0000256" key="1">
    <source>
        <dbReference type="ARBA" id="ARBA00004127"/>
    </source>
</evidence>
<dbReference type="InterPro" id="IPR036259">
    <property type="entry name" value="MFS_trans_sf"/>
</dbReference>
<feature type="transmembrane region" description="Helical" evidence="7">
    <location>
        <begin position="333"/>
        <end position="356"/>
    </location>
</feature>
<evidence type="ECO:0000256" key="6">
    <source>
        <dbReference type="ARBA" id="ARBA00023136"/>
    </source>
</evidence>
<keyword evidence="6 7" id="KW-0472">Membrane</keyword>
<evidence type="ECO:0000313" key="9">
    <source>
        <dbReference type="EMBL" id="VGO23391.1"/>
    </source>
</evidence>
<feature type="transmembrane region" description="Helical" evidence="7">
    <location>
        <begin position="249"/>
        <end position="268"/>
    </location>
</feature>
<feature type="transmembrane region" description="Helical" evidence="7">
    <location>
        <begin position="72"/>
        <end position="90"/>
    </location>
</feature>
<dbReference type="EMBL" id="CAAHFH010000003">
    <property type="protein sequence ID" value="VGO23391.1"/>
    <property type="molecule type" value="Genomic_DNA"/>
</dbReference>
<evidence type="ECO:0000256" key="4">
    <source>
        <dbReference type="ARBA" id="ARBA00022692"/>
    </source>
</evidence>
<organism evidence="9 10">
    <name type="scientific">Pontiella sulfatireligans</name>
    <dbReference type="NCBI Taxonomy" id="2750658"/>
    <lineage>
        <taxon>Bacteria</taxon>
        <taxon>Pseudomonadati</taxon>
        <taxon>Kiritimatiellota</taxon>
        <taxon>Kiritimatiellia</taxon>
        <taxon>Kiritimatiellales</taxon>
        <taxon>Pontiellaceae</taxon>
        <taxon>Pontiella</taxon>
    </lineage>
</organism>
<keyword evidence="10" id="KW-1185">Reference proteome</keyword>
<feature type="transmembrane region" description="Helical" evidence="7">
    <location>
        <begin position="208"/>
        <end position="229"/>
    </location>
</feature>
<evidence type="ECO:0000256" key="3">
    <source>
        <dbReference type="ARBA" id="ARBA00022448"/>
    </source>
</evidence>
<keyword evidence="5 7" id="KW-1133">Transmembrane helix</keyword>
<name>A0A6C2UVG7_9BACT</name>
<dbReference type="SUPFAM" id="SSF103473">
    <property type="entry name" value="MFS general substrate transporter"/>
    <property type="match status" value="1"/>
</dbReference>